<reference evidence="1" key="1">
    <citation type="journal article" date="2023" name="Science">
        <title>Genome structures resolve the early diversification of teleost fishes.</title>
        <authorList>
            <person name="Parey E."/>
            <person name="Louis A."/>
            <person name="Montfort J."/>
            <person name="Bouchez O."/>
            <person name="Roques C."/>
            <person name="Iampietro C."/>
            <person name="Lluch J."/>
            <person name="Castinel A."/>
            <person name="Donnadieu C."/>
            <person name="Desvignes T."/>
            <person name="Floi Bucao C."/>
            <person name="Jouanno E."/>
            <person name="Wen M."/>
            <person name="Mejri S."/>
            <person name="Dirks R."/>
            <person name="Jansen H."/>
            <person name="Henkel C."/>
            <person name="Chen W.J."/>
            <person name="Zahm M."/>
            <person name="Cabau C."/>
            <person name="Klopp C."/>
            <person name="Thompson A.W."/>
            <person name="Robinson-Rechavi M."/>
            <person name="Braasch I."/>
            <person name="Lecointre G."/>
            <person name="Bobe J."/>
            <person name="Postlethwait J.H."/>
            <person name="Berthelot C."/>
            <person name="Roest Crollius H."/>
            <person name="Guiguen Y."/>
        </authorList>
    </citation>
    <scope>NUCLEOTIDE SEQUENCE</scope>
    <source>
        <strain evidence="1">WJC10195</strain>
    </source>
</reference>
<sequence>MFPGEFHVETVAARFSNYGTNQHHYRPPLSSIPANAGADAEAISDHVPIECGLLESPLCHHVSLCTLYHCSSVVCFPPSSIPFFNGSWALLRHLADPMELGKMVFSAKNSTPPTPHPQYNRLDEGYSFTFFPQVDNYL</sequence>
<gene>
    <name evidence="1" type="ORF">SKAU_G00167250</name>
</gene>
<proteinExistence type="predicted"/>
<evidence type="ECO:0000313" key="1">
    <source>
        <dbReference type="EMBL" id="KAJ8360200.1"/>
    </source>
</evidence>
<comment type="caution">
    <text evidence="1">The sequence shown here is derived from an EMBL/GenBank/DDBJ whole genome shotgun (WGS) entry which is preliminary data.</text>
</comment>
<dbReference type="Proteomes" id="UP001152622">
    <property type="component" value="Chromosome 5"/>
</dbReference>
<name>A0A9Q1FK90_SYNKA</name>
<keyword evidence="2" id="KW-1185">Reference proteome</keyword>
<accession>A0A9Q1FK90</accession>
<dbReference type="EMBL" id="JAINUF010000005">
    <property type="protein sequence ID" value="KAJ8360200.1"/>
    <property type="molecule type" value="Genomic_DNA"/>
</dbReference>
<protein>
    <submittedName>
        <fullName evidence="1">Uncharacterized protein</fullName>
    </submittedName>
</protein>
<evidence type="ECO:0000313" key="2">
    <source>
        <dbReference type="Proteomes" id="UP001152622"/>
    </source>
</evidence>
<dbReference type="AlphaFoldDB" id="A0A9Q1FK90"/>
<organism evidence="1 2">
    <name type="scientific">Synaphobranchus kaupii</name>
    <name type="common">Kaup's arrowtooth eel</name>
    <dbReference type="NCBI Taxonomy" id="118154"/>
    <lineage>
        <taxon>Eukaryota</taxon>
        <taxon>Metazoa</taxon>
        <taxon>Chordata</taxon>
        <taxon>Craniata</taxon>
        <taxon>Vertebrata</taxon>
        <taxon>Euteleostomi</taxon>
        <taxon>Actinopterygii</taxon>
        <taxon>Neopterygii</taxon>
        <taxon>Teleostei</taxon>
        <taxon>Anguilliformes</taxon>
        <taxon>Synaphobranchidae</taxon>
        <taxon>Synaphobranchus</taxon>
    </lineage>
</organism>